<dbReference type="AlphaFoldDB" id="A0A4P9Z771"/>
<feature type="compositionally biased region" description="Basic and acidic residues" evidence="3">
    <location>
        <begin position="141"/>
        <end position="165"/>
    </location>
</feature>
<dbReference type="GO" id="GO:0003723">
    <property type="term" value="F:RNA binding"/>
    <property type="evidence" value="ECO:0007669"/>
    <property type="project" value="UniProtKB-UniRule"/>
</dbReference>
<feature type="domain" description="K Homology" evidence="4">
    <location>
        <begin position="319"/>
        <end position="392"/>
    </location>
</feature>
<keyword evidence="2" id="KW-0694">RNA-binding</keyword>
<dbReference type="InterPro" id="IPR004088">
    <property type="entry name" value="KH_dom_type_1"/>
</dbReference>
<evidence type="ECO:0000313" key="6">
    <source>
        <dbReference type="Proteomes" id="UP000278143"/>
    </source>
</evidence>
<dbReference type="EMBL" id="KZ989189">
    <property type="protein sequence ID" value="RKP27540.1"/>
    <property type="molecule type" value="Genomic_DNA"/>
</dbReference>
<protein>
    <recommendedName>
        <fullName evidence="4">K Homology domain-containing protein</fullName>
    </recommendedName>
</protein>
<evidence type="ECO:0000256" key="2">
    <source>
        <dbReference type="PROSITE-ProRule" id="PRU00117"/>
    </source>
</evidence>
<dbReference type="OrthoDB" id="5204190at2759"/>
<feature type="domain" description="K Homology" evidence="4">
    <location>
        <begin position="232"/>
        <end position="303"/>
    </location>
</feature>
<evidence type="ECO:0000259" key="4">
    <source>
        <dbReference type="SMART" id="SM00322"/>
    </source>
</evidence>
<dbReference type="Pfam" id="PF00013">
    <property type="entry name" value="KH_1"/>
    <property type="match status" value="3"/>
</dbReference>
<dbReference type="Gene3D" id="3.30.1370.10">
    <property type="entry name" value="K Homology domain, type 1"/>
    <property type="match status" value="3"/>
</dbReference>
<evidence type="ECO:0000256" key="3">
    <source>
        <dbReference type="SAM" id="MobiDB-lite"/>
    </source>
</evidence>
<sequence>MSTPAGNEQHDSTAPASRADPPQPQQQQEADEQIEVKKPTAQEDDAAISADTAQSQDSAAAAEQDLARQKADAVDKEQAPADTAAVQKADFSGALARAKAVAALMTAHNVDDTARGGESPQGTKRAYDDIENGAGTAAAGSKRESGNKEREPKRSAHDDRTETTPKKAAQSAKHTKHHEHHQQQQHQHQQHHQQQKNTGGSHHKTGGNINAAMHSIKAMPHVAAAATMASNTTTTKEFQVPHSMAGLVIGRGGENLRRIEQQTLTRVQFTQDPPDAQGMRRVTAVGSPEGVDRAYQLVQALLEDPHSSQAASNTLVLTGQTSELIMVPNERVGLLIGRGGETIREIQRRSNVRINVTPDAQTATGQSERPVQIIGDPQGVHTARMLIQEVIEGTSALVASNAVAPMAQPMPSVVVPGPGGTVTETIEVTHDSIGGIIGRGKYRRRWRGWPCSWRDAGGETVKYLQQLSGARIQVEPNSSGNNPMRKVHISGTQDAVARARSMIDEQVAARNVGSYVRCMRGRGVPGRYDPRAQ</sequence>
<feature type="region of interest" description="Disordered" evidence="3">
    <location>
        <begin position="108"/>
        <end position="208"/>
    </location>
</feature>
<proteinExistence type="predicted"/>
<dbReference type="SUPFAM" id="SSF54791">
    <property type="entry name" value="Eukaryotic type KH-domain (KH-domain type I)"/>
    <property type="match status" value="3"/>
</dbReference>
<dbReference type="SMART" id="SM00322">
    <property type="entry name" value="KH"/>
    <property type="match status" value="3"/>
</dbReference>
<accession>A0A4P9Z771</accession>
<organism evidence="5 6">
    <name type="scientific">Syncephalis pseudoplumigaleata</name>
    <dbReference type="NCBI Taxonomy" id="1712513"/>
    <lineage>
        <taxon>Eukaryota</taxon>
        <taxon>Fungi</taxon>
        <taxon>Fungi incertae sedis</taxon>
        <taxon>Zoopagomycota</taxon>
        <taxon>Zoopagomycotina</taxon>
        <taxon>Zoopagomycetes</taxon>
        <taxon>Zoopagales</taxon>
        <taxon>Piptocephalidaceae</taxon>
        <taxon>Syncephalis</taxon>
    </lineage>
</organism>
<dbReference type="Proteomes" id="UP000278143">
    <property type="component" value="Unassembled WGS sequence"/>
</dbReference>
<dbReference type="InterPro" id="IPR036612">
    <property type="entry name" value="KH_dom_type_1_sf"/>
</dbReference>
<reference evidence="6" key="1">
    <citation type="journal article" date="2018" name="Nat. Microbiol.">
        <title>Leveraging single-cell genomics to expand the fungal tree of life.</title>
        <authorList>
            <person name="Ahrendt S.R."/>
            <person name="Quandt C.A."/>
            <person name="Ciobanu D."/>
            <person name="Clum A."/>
            <person name="Salamov A."/>
            <person name="Andreopoulos B."/>
            <person name="Cheng J.F."/>
            <person name="Woyke T."/>
            <person name="Pelin A."/>
            <person name="Henrissat B."/>
            <person name="Reynolds N.K."/>
            <person name="Benny G.L."/>
            <person name="Smith M.E."/>
            <person name="James T.Y."/>
            <person name="Grigoriev I.V."/>
        </authorList>
    </citation>
    <scope>NUCLEOTIDE SEQUENCE [LARGE SCALE GENOMIC DNA]</scope>
    <source>
        <strain evidence="6">Benny S71-1</strain>
    </source>
</reference>
<feature type="region of interest" description="Disordered" evidence="3">
    <location>
        <begin position="1"/>
        <end position="81"/>
    </location>
</feature>
<evidence type="ECO:0000256" key="1">
    <source>
        <dbReference type="ARBA" id="ARBA00022737"/>
    </source>
</evidence>
<gene>
    <name evidence="5" type="ORF">SYNPS1DRAFT_26802</name>
</gene>
<feature type="compositionally biased region" description="Low complexity" evidence="3">
    <location>
        <begin position="47"/>
        <end position="64"/>
    </location>
</feature>
<name>A0A4P9Z771_9FUNG</name>
<dbReference type="PANTHER" id="PTHR10288">
    <property type="entry name" value="KH DOMAIN CONTAINING RNA BINDING PROTEIN"/>
    <property type="match status" value="1"/>
</dbReference>
<feature type="compositionally biased region" description="Basic and acidic residues" evidence="3">
    <location>
        <begin position="65"/>
        <end position="79"/>
    </location>
</feature>
<keyword evidence="6" id="KW-1185">Reference proteome</keyword>
<evidence type="ECO:0000313" key="5">
    <source>
        <dbReference type="EMBL" id="RKP27540.1"/>
    </source>
</evidence>
<feature type="domain" description="K Homology" evidence="4">
    <location>
        <begin position="420"/>
        <end position="508"/>
    </location>
</feature>
<dbReference type="InterPro" id="IPR004087">
    <property type="entry name" value="KH_dom"/>
</dbReference>
<keyword evidence="1" id="KW-0677">Repeat</keyword>
<dbReference type="PROSITE" id="PS50084">
    <property type="entry name" value="KH_TYPE_1"/>
    <property type="match status" value="3"/>
</dbReference>